<dbReference type="AlphaFoldDB" id="F8L6J4"/>
<dbReference type="EMBL" id="FR872582">
    <property type="protein sequence ID" value="CCB88335.1"/>
    <property type="molecule type" value="Genomic_DNA"/>
</dbReference>
<evidence type="ECO:0000313" key="2">
    <source>
        <dbReference type="Proteomes" id="UP000000496"/>
    </source>
</evidence>
<gene>
    <name evidence="1" type="ordered locus">SNE_A04580</name>
</gene>
<proteinExistence type="predicted"/>
<evidence type="ECO:0000313" key="1">
    <source>
        <dbReference type="EMBL" id="CCB88335.1"/>
    </source>
</evidence>
<sequence>MTRISSSAIFEALLEDRSIFLVHKNFSLHKYFFDLKFPLRLFTLEKIGDANVRRNSRSFRK</sequence>
<reference evidence="1 2" key="2">
    <citation type="journal article" date="2011" name="Mol. Biol. Evol.">
        <title>Unity in variety--the pan-genome of the Chlamydiae.</title>
        <authorList>
            <person name="Collingro A."/>
            <person name="Tischler P."/>
            <person name="Weinmaier T."/>
            <person name="Penz T."/>
            <person name="Heinz E."/>
            <person name="Brunham R.C."/>
            <person name="Read T.D."/>
            <person name="Bavoil P.M."/>
            <person name="Sachse K."/>
            <person name="Kahane S."/>
            <person name="Friedman M.G."/>
            <person name="Rattei T."/>
            <person name="Myers G.S."/>
            <person name="Horn M."/>
        </authorList>
    </citation>
    <scope>NUCLEOTIDE SEQUENCE [LARGE SCALE GENOMIC DNA]</scope>
    <source>
        <strain evidence="2">ATCC VR-1471 / Z</strain>
    </source>
</reference>
<reference key="1">
    <citation type="journal article" date="2011" name="Mol. Biol. Evol.">
        <title>Unity in variety -- the pan-genome of the Chlamydiae.</title>
        <authorList>
            <person name="Collingro A."/>
            <person name="Tischler P."/>
            <person name="Weinmaier T."/>
            <person name="Penz T."/>
            <person name="Heinz E."/>
            <person name="Brunham R.C."/>
            <person name="Read T.D."/>
            <person name="Bavoil P.M."/>
            <person name="Sachse K."/>
            <person name="Kahane S."/>
            <person name="Friedman M.G."/>
            <person name="Rattei T."/>
            <person name="Myers G.S.A."/>
            <person name="Horn M."/>
        </authorList>
    </citation>
    <scope>NUCLEOTIDE SEQUENCE</scope>
    <source>
        <strain>Z</strain>
    </source>
</reference>
<organism evidence="1 2">
    <name type="scientific">Simkania negevensis (strain ATCC VR-1471 / DSM 27360 / Z)</name>
    <dbReference type="NCBI Taxonomy" id="331113"/>
    <lineage>
        <taxon>Bacteria</taxon>
        <taxon>Pseudomonadati</taxon>
        <taxon>Chlamydiota</taxon>
        <taxon>Chlamydiia</taxon>
        <taxon>Parachlamydiales</taxon>
        <taxon>Simkaniaceae</taxon>
        <taxon>Simkania</taxon>
    </lineage>
</organism>
<dbReference type="KEGG" id="sng:SNE_A04580"/>
<protein>
    <submittedName>
        <fullName evidence="1">Uncharacterized protein</fullName>
    </submittedName>
</protein>
<name>F8L6J4_SIMNZ</name>
<dbReference type="Proteomes" id="UP000000496">
    <property type="component" value="Chromosome gsn.131"/>
</dbReference>
<dbReference type="HOGENOM" id="CLU_2920273_0_0_0"/>
<accession>F8L6J4</accession>
<keyword evidence="2" id="KW-1185">Reference proteome</keyword>